<accession>A0AAD5YMG9</accession>
<dbReference type="EMBL" id="JANAWD010000040">
    <property type="protein sequence ID" value="KAJ3489718.1"/>
    <property type="molecule type" value="Genomic_DNA"/>
</dbReference>
<proteinExistence type="predicted"/>
<feature type="compositionally biased region" description="Low complexity" evidence="1">
    <location>
        <begin position="1"/>
        <end position="18"/>
    </location>
</feature>
<feature type="region of interest" description="Disordered" evidence="1">
    <location>
        <begin position="1"/>
        <end position="23"/>
    </location>
</feature>
<name>A0AAD5YMG9_9APHY</name>
<keyword evidence="3" id="KW-1185">Reference proteome</keyword>
<dbReference type="AlphaFoldDB" id="A0AAD5YMG9"/>
<protein>
    <submittedName>
        <fullName evidence="2">Uncharacterized protein</fullName>
    </submittedName>
</protein>
<gene>
    <name evidence="2" type="ORF">NLI96_g1941</name>
</gene>
<dbReference type="Proteomes" id="UP001212997">
    <property type="component" value="Unassembled WGS sequence"/>
</dbReference>
<comment type="caution">
    <text evidence="2">The sequence shown here is derived from an EMBL/GenBank/DDBJ whole genome shotgun (WGS) entry which is preliminary data.</text>
</comment>
<reference evidence="2" key="1">
    <citation type="submission" date="2022-07" db="EMBL/GenBank/DDBJ databases">
        <title>Genome Sequence of Physisporinus lineatus.</title>
        <authorList>
            <person name="Buettner E."/>
        </authorList>
    </citation>
    <scope>NUCLEOTIDE SEQUENCE</scope>
    <source>
        <strain evidence="2">VT162</strain>
    </source>
</reference>
<evidence type="ECO:0000313" key="2">
    <source>
        <dbReference type="EMBL" id="KAJ3489718.1"/>
    </source>
</evidence>
<sequence length="388" mass="44241">MDQQDQQNQLLIDQQDQQDPWKPKYLSIPTHKQTFSLHDNEAIPHDELKASQKDAWSKWRDAQKKLSLRGHSVLAFCRTTITPNCHHRAMMLTTLSLSFQQVPKTEELRVVSAALKLMFNLKDLTVTGLFDPEKEDEDAWTLDLRKSNFTLRRFATDAQIHSMDLLDFLDAQNGIEEMKVFKSNMIPGFLLPEEILPHLQVLECPEFVMPCFARTCGTLRPLKYVKLTLSAETMGEWGPAMHAVSKFGDTLEEFTANFSVEKGFEGFFDIPEIIDRFGKLGSWKKLNSLEFCGGHFDDASVIAFIQSILNNFNTVESLMWVPGSVDKNTPEWIARSLYKGSASLQHFRYMDPDAAAVNGARRCLKYCKCGEDDISKEEEWLIQSDAGA</sequence>
<organism evidence="2 3">
    <name type="scientific">Meripilus lineatus</name>
    <dbReference type="NCBI Taxonomy" id="2056292"/>
    <lineage>
        <taxon>Eukaryota</taxon>
        <taxon>Fungi</taxon>
        <taxon>Dikarya</taxon>
        <taxon>Basidiomycota</taxon>
        <taxon>Agaricomycotina</taxon>
        <taxon>Agaricomycetes</taxon>
        <taxon>Polyporales</taxon>
        <taxon>Meripilaceae</taxon>
        <taxon>Meripilus</taxon>
    </lineage>
</organism>
<evidence type="ECO:0000313" key="3">
    <source>
        <dbReference type="Proteomes" id="UP001212997"/>
    </source>
</evidence>
<evidence type="ECO:0000256" key="1">
    <source>
        <dbReference type="SAM" id="MobiDB-lite"/>
    </source>
</evidence>